<dbReference type="RefSeq" id="WP_006009873.1">
    <property type="nucleotide sequence ID" value="NZ_BAEQ01000018.1"/>
</dbReference>
<reference evidence="3" key="1">
    <citation type="journal article" date="2014" name="Environ. Microbiol.">
        <title>Comparative genomics of the marine bacterial genus Glaciecola reveals the high degree of genomic diversity and genomic characteristic for cold adaptation.</title>
        <authorList>
            <person name="Qin Q.L."/>
            <person name="Xie B.B."/>
            <person name="Yu Y."/>
            <person name="Shu Y.L."/>
            <person name="Rong J.C."/>
            <person name="Zhang Y.J."/>
            <person name="Zhao D.L."/>
            <person name="Chen X.L."/>
            <person name="Zhang X.Y."/>
            <person name="Chen B."/>
            <person name="Zhou B.C."/>
            <person name="Zhang Y.Z."/>
        </authorList>
    </citation>
    <scope>NUCLEOTIDE SEQUENCE [LARGE SCALE GENOMIC DNA]</scope>
    <source>
        <strain evidence="3">ACAM 615</strain>
    </source>
</reference>
<dbReference type="Proteomes" id="UP000006251">
    <property type="component" value="Unassembled WGS sequence"/>
</dbReference>
<evidence type="ECO:0000313" key="2">
    <source>
        <dbReference type="EMBL" id="GAC28015.1"/>
    </source>
</evidence>
<gene>
    <name evidence="2" type="ORF">GPAL_1137</name>
</gene>
<dbReference type="AlphaFoldDB" id="K6ZXG8"/>
<dbReference type="EMBL" id="BAEQ01000018">
    <property type="protein sequence ID" value="GAC28015.1"/>
    <property type="molecule type" value="Genomic_DNA"/>
</dbReference>
<dbReference type="Gene3D" id="2.60.40.3440">
    <property type="match status" value="1"/>
</dbReference>
<feature type="region of interest" description="Disordered" evidence="1">
    <location>
        <begin position="149"/>
        <end position="178"/>
    </location>
</feature>
<dbReference type="PROSITE" id="PS51257">
    <property type="entry name" value="PROKAR_LIPOPROTEIN"/>
    <property type="match status" value="1"/>
</dbReference>
<sequence>MKIKKSVIKVAIAMAGVISLSGCFDSDNDKAATDVAVAPAPVNEAPIATSVELTTQTEVAITDQLSGSDPEGQALTFELSSEPQSGSLTIDEDGMFTYQPFNEVTGSDAFTYVVTDVGGLEASATVNITIEVLQLSFFNYSRQAFTAPQSDKPLSLNGRELAQDSNDQSDYQDLLDGN</sequence>
<organism evidence="2 3">
    <name type="scientific">Brumicola pallidula DSM 14239 = ACAM 615</name>
    <dbReference type="NCBI Taxonomy" id="1121922"/>
    <lineage>
        <taxon>Bacteria</taxon>
        <taxon>Pseudomonadati</taxon>
        <taxon>Pseudomonadota</taxon>
        <taxon>Gammaproteobacteria</taxon>
        <taxon>Alteromonadales</taxon>
        <taxon>Alteromonadaceae</taxon>
        <taxon>Brumicola</taxon>
    </lineage>
</organism>
<dbReference type="Pfam" id="PF17963">
    <property type="entry name" value="Big_9"/>
    <property type="match status" value="1"/>
</dbReference>
<keyword evidence="3" id="KW-1185">Reference proteome</keyword>
<evidence type="ECO:0008006" key="4">
    <source>
        <dbReference type="Google" id="ProtNLM"/>
    </source>
</evidence>
<dbReference type="STRING" id="1121922.GCA_000428905_00025"/>
<proteinExistence type="predicted"/>
<evidence type="ECO:0000256" key="1">
    <source>
        <dbReference type="SAM" id="MobiDB-lite"/>
    </source>
</evidence>
<protein>
    <recommendedName>
        <fullName evidence="4">Cadherin domain-containing protein</fullName>
    </recommendedName>
</protein>
<evidence type="ECO:0000313" key="3">
    <source>
        <dbReference type="Proteomes" id="UP000006251"/>
    </source>
</evidence>
<name>K6ZXG8_9ALTE</name>
<dbReference type="OrthoDB" id="5769598at2"/>
<accession>K6ZXG8</accession>
<comment type="caution">
    <text evidence="2">The sequence shown here is derived from an EMBL/GenBank/DDBJ whole genome shotgun (WGS) entry which is preliminary data.</text>
</comment>